<dbReference type="PANTHER" id="PTHR43297">
    <property type="entry name" value="OLIGOPEPTIDE TRANSPORT ATP-BINDING PROTEIN APPD"/>
    <property type="match status" value="1"/>
</dbReference>
<evidence type="ECO:0000256" key="9">
    <source>
        <dbReference type="ARBA" id="ARBA00023136"/>
    </source>
</evidence>
<dbReference type="SUPFAM" id="SSF52540">
    <property type="entry name" value="P-loop containing nucleoside triphosphate hydrolases"/>
    <property type="match status" value="1"/>
</dbReference>
<dbReference type="PANTHER" id="PTHR43297:SF14">
    <property type="entry name" value="ATPASE AAA-TYPE CORE DOMAIN-CONTAINING PROTEIN"/>
    <property type="match status" value="1"/>
</dbReference>
<dbReference type="InterPro" id="IPR003439">
    <property type="entry name" value="ABC_transporter-like_ATP-bd"/>
</dbReference>
<keyword evidence="9" id="KW-0472">Membrane</keyword>
<feature type="domain" description="ABC transporter" evidence="10">
    <location>
        <begin position="3"/>
        <end position="259"/>
    </location>
</feature>
<dbReference type="InterPro" id="IPR003593">
    <property type="entry name" value="AAA+_ATPase"/>
</dbReference>
<evidence type="ECO:0000259" key="10">
    <source>
        <dbReference type="PROSITE" id="PS50893"/>
    </source>
</evidence>
<keyword evidence="7 11" id="KW-0067">ATP-binding</keyword>
<keyword evidence="4" id="KW-1003">Cell membrane</keyword>
<evidence type="ECO:0000256" key="2">
    <source>
        <dbReference type="ARBA" id="ARBA00005417"/>
    </source>
</evidence>
<dbReference type="EMBL" id="BAABJP010000039">
    <property type="protein sequence ID" value="GAA5168264.1"/>
    <property type="molecule type" value="Genomic_DNA"/>
</dbReference>
<keyword evidence="6" id="KW-0547">Nucleotide-binding</keyword>
<reference evidence="12" key="1">
    <citation type="journal article" date="2019" name="Int. J. Syst. Evol. Microbiol.">
        <title>The Global Catalogue of Microorganisms (GCM) 10K type strain sequencing project: providing services to taxonomists for standard genome sequencing and annotation.</title>
        <authorList>
            <consortium name="The Broad Institute Genomics Platform"/>
            <consortium name="The Broad Institute Genome Sequencing Center for Infectious Disease"/>
            <person name="Wu L."/>
            <person name="Ma J."/>
        </authorList>
    </citation>
    <scope>NUCLEOTIDE SEQUENCE [LARGE SCALE GENOMIC DNA]</scope>
    <source>
        <strain evidence="12">JCM 18303</strain>
    </source>
</reference>
<name>A0ABP9QVI5_9PSEU</name>
<evidence type="ECO:0000313" key="12">
    <source>
        <dbReference type="Proteomes" id="UP001428817"/>
    </source>
</evidence>
<evidence type="ECO:0000256" key="3">
    <source>
        <dbReference type="ARBA" id="ARBA00022448"/>
    </source>
</evidence>
<dbReference type="InterPro" id="IPR050388">
    <property type="entry name" value="ABC_Ni/Peptide_Import"/>
</dbReference>
<evidence type="ECO:0000256" key="1">
    <source>
        <dbReference type="ARBA" id="ARBA00004202"/>
    </source>
</evidence>
<dbReference type="Gene3D" id="3.40.50.300">
    <property type="entry name" value="P-loop containing nucleotide triphosphate hydrolases"/>
    <property type="match status" value="1"/>
</dbReference>
<accession>A0ABP9QVI5</accession>
<evidence type="ECO:0000256" key="4">
    <source>
        <dbReference type="ARBA" id="ARBA00022475"/>
    </source>
</evidence>
<evidence type="ECO:0000256" key="7">
    <source>
        <dbReference type="ARBA" id="ARBA00022840"/>
    </source>
</evidence>
<dbReference type="RefSeq" id="WP_185065383.1">
    <property type="nucleotide sequence ID" value="NZ_BAABJP010000039.1"/>
</dbReference>
<dbReference type="InterPro" id="IPR013563">
    <property type="entry name" value="Oligopep_ABC_C"/>
</dbReference>
<evidence type="ECO:0000256" key="6">
    <source>
        <dbReference type="ARBA" id="ARBA00022741"/>
    </source>
</evidence>
<evidence type="ECO:0000256" key="5">
    <source>
        <dbReference type="ARBA" id="ARBA00022519"/>
    </source>
</evidence>
<keyword evidence="3" id="KW-0813">Transport</keyword>
<comment type="subcellular location">
    <subcellularLocation>
        <location evidence="1">Cell membrane</location>
        <topology evidence="1">Peripheral membrane protein</topology>
    </subcellularLocation>
</comment>
<comment type="similarity">
    <text evidence="2">Belongs to the ABC transporter superfamily.</text>
</comment>
<dbReference type="Pfam" id="PF08352">
    <property type="entry name" value="oligo_HPY"/>
    <property type="match status" value="1"/>
</dbReference>
<dbReference type="PROSITE" id="PS00211">
    <property type="entry name" value="ABC_TRANSPORTER_1"/>
    <property type="match status" value="1"/>
</dbReference>
<comment type="caution">
    <text evidence="11">The sequence shown here is derived from an EMBL/GenBank/DDBJ whole genome shotgun (WGS) entry which is preliminary data.</text>
</comment>
<dbReference type="InterPro" id="IPR027417">
    <property type="entry name" value="P-loop_NTPase"/>
</dbReference>
<keyword evidence="12" id="KW-1185">Reference proteome</keyword>
<evidence type="ECO:0000313" key="11">
    <source>
        <dbReference type="EMBL" id="GAA5168264.1"/>
    </source>
</evidence>
<protein>
    <submittedName>
        <fullName evidence="11">ABC transporter ATP-binding protein</fullName>
    </submittedName>
</protein>
<keyword evidence="8" id="KW-1278">Translocase</keyword>
<gene>
    <name evidence="11" type="ORF">GCM10023321_62070</name>
</gene>
<sequence length="317" mass="33254">MSLRVDRLSVRFWLGPRGSIDSGEVVSAVSDVSFTLRPGRLLALVGESGCGKSVLTSTLVGLLPANADVRGEVWWSAGAERVELLGAPEPVLRDRIRGRAIGLVPQSAATHLTPVRTLGGQLREAARVLRPSSDPGAAALAAIAQVGLDEAALEKYPHELSGGMAQRAGVAMALVGGPEVILADEPTAGLDRELVEQTMDLLAGLARAGHAVLVVTHDLRAVRRVADDLAVMYASRLVETGPAGALFDRPWHPYTRGLLGALPDGGFRPIPGDPPELTRLPDGCAFRPRCPVSEDCTGDSELRAHGDRAVACHPAPA</sequence>
<dbReference type="Pfam" id="PF00005">
    <property type="entry name" value="ABC_tran"/>
    <property type="match status" value="1"/>
</dbReference>
<dbReference type="Proteomes" id="UP001428817">
    <property type="component" value="Unassembled WGS sequence"/>
</dbReference>
<proteinExistence type="inferred from homology"/>
<dbReference type="SMART" id="SM00382">
    <property type="entry name" value="AAA"/>
    <property type="match status" value="1"/>
</dbReference>
<dbReference type="CDD" id="cd03257">
    <property type="entry name" value="ABC_NikE_OppD_transporters"/>
    <property type="match status" value="1"/>
</dbReference>
<dbReference type="GO" id="GO:0005524">
    <property type="term" value="F:ATP binding"/>
    <property type="evidence" value="ECO:0007669"/>
    <property type="project" value="UniProtKB-KW"/>
</dbReference>
<dbReference type="NCBIfam" id="TIGR01727">
    <property type="entry name" value="oligo_HPY"/>
    <property type="match status" value="1"/>
</dbReference>
<evidence type="ECO:0000256" key="8">
    <source>
        <dbReference type="ARBA" id="ARBA00022967"/>
    </source>
</evidence>
<keyword evidence="5" id="KW-0997">Cell inner membrane</keyword>
<dbReference type="PROSITE" id="PS50893">
    <property type="entry name" value="ABC_TRANSPORTER_2"/>
    <property type="match status" value="1"/>
</dbReference>
<organism evidence="11 12">
    <name type="scientific">Pseudonocardia eucalypti</name>
    <dbReference type="NCBI Taxonomy" id="648755"/>
    <lineage>
        <taxon>Bacteria</taxon>
        <taxon>Bacillati</taxon>
        <taxon>Actinomycetota</taxon>
        <taxon>Actinomycetes</taxon>
        <taxon>Pseudonocardiales</taxon>
        <taxon>Pseudonocardiaceae</taxon>
        <taxon>Pseudonocardia</taxon>
    </lineage>
</organism>
<dbReference type="InterPro" id="IPR017871">
    <property type="entry name" value="ABC_transporter-like_CS"/>
</dbReference>